<dbReference type="InterPro" id="IPR043202">
    <property type="entry name" value="Band-7_stomatin-like"/>
</dbReference>
<dbReference type="GO" id="GO:0098552">
    <property type="term" value="C:side of membrane"/>
    <property type="evidence" value="ECO:0007669"/>
    <property type="project" value="UniProtKB-ARBA"/>
</dbReference>
<dbReference type="FunFam" id="3.30.479.30:FF:000004">
    <property type="entry name" value="Putative membrane protease family, stomatin"/>
    <property type="match status" value="1"/>
</dbReference>
<gene>
    <name evidence="4" type="ORF">BCR33DRAFT_770282</name>
</gene>
<comment type="similarity">
    <text evidence="1">Belongs to the band 7/mec-2 family.</text>
</comment>
<feature type="region of interest" description="Disordered" evidence="2">
    <location>
        <begin position="1"/>
        <end position="28"/>
    </location>
</feature>
<evidence type="ECO:0000259" key="3">
    <source>
        <dbReference type="SMART" id="SM00244"/>
    </source>
</evidence>
<sequence length="287" mass="31887">MSQLQPPSYQQPRGTQENSQRLQKSYKQEVPLQTNQQNSVYESCLGQCGDCCGFLGMFPCLPCFPNPYKAISQGTVGLVTRFGRYYKCVDPGLVRINPYTEKIRAVDIKVNITPIPSQVIMTGDNVSIVIDSVIYWEIVDPFIATFLVSNVNKALMERTQTTLRHVVGSRSLQESIENRDSLAKDILSLISAPAKSWGVQVESILIKDIKFTPELQETLAAAAKQQRIGESKIITARSELESAKLMREASDILNTKAAMQIRYLETLTSISTHPGTKIVFLPPGADN</sequence>
<dbReference type="Pfam" id="PF01145">
    <property type="entry name" value="Band_7"/>
    <property type="match status" value="1"/>
</dbReference>
<dbReference type="AlphaFoldDB" id="A0A1Y2BP54"/>
<dbReference type="EMBL" id="MCGO01000055">
    <property type="protein sequence ID" value="ORY36532.1"/>
    <property type="molecule type" value="Genomic_DNA"/>
</dbReference>
<organism evidence="4 5">
    <name type="scientific">Rhizoclosmatium globosum</name>
    <dbReference type="NCBI Taxonomy" id="329046"/>
    <lineage>
        <taxon>Eukaryota</taxon>
        <taxon>Fungi</taxon>
        <taxon>Fungi incertae sedis</taxon>
        <taxon>Chytridiomycota</taxon>
        <taxon>Chytridiomycota incertae sedis</taxon>
        <taxon>Chytridiomycetes</taxon>
        <taxon>Chytridiales</taxon>
        <taxon>Chytriomycetaceae</taxon>
        <taxon>Rhizoclosmatium</taxon>
    </lineage>
</organism>
<comment type="caution">
    <text evidence="4">The sequence shown here is derived from an EMBL/GenBank/DDBJ whole genome shotgun (WGS) entry which is preliminary data.</text>
</comment>
<dbReference type="PRINTS" id="PR00721">
    <property type="entry name" value="STOMATIN"/>
</dbReference>
<dbReference type="Gene3D" id="6.10.250.2090">
    <property type="match status" value="1"/>
</dbReference>
<evidence type="ECO:0000313" key="5">
    <source>
        <dbReference type="Proteomes" id="UP000193642"/>
    </source>
</evidence>
<dbReference type="PANTHER" id="PTHR10264:SF19">
    <property type="entry name" value="AT06885P-RELATED"/>
    <property type="match status" value="1"/>
</dbReference>
<dbReference type="PANTHER" id="PTHR10264">
    <property type="entry name" value="BAND 7 PROTEIN-RELATED"/>
    <property type="match status" value="1"/>
</dbReference>
<dbReference type="Gene3D" id="3.30.479.30">
    <property type="entry name" value="Band 7 domain"/>
    <property type="match status" value="1"/>
</dbReference>
<dbReference type="InterPro" id="IPR001972">
    <property type="entry name" value="Stomatin_HflK_fam"/>
</dbReference>
<dbReference type="GO" id="GO:0005886">
    <property type="term" value="C:plasma membrane"/>
    <property type="evidence" value="ECO:0007669"/>
    <property type="project" value="InterPro"/>
</dbReference>
<dbReference type="InterPro" id="IPR001107">
    <property type="entry name" value="Band_7"/>
</dbReference>
<protein>
    <recommendedName>
        <fullName evidence="3">Band 7 domain-containing protein</fullName>
    </recommendedName>
</protein>
<dbReference type="STRING" id="329046.A0A1Y2BP54"/>
<dbReference type="Proteomes" id="UP000193642">
    <property type="component" value="Unassembled WGS sequence"/>
</dbReference>
<evidence type="ECO:0000256" key="2">
    <source>
        <dbReference type="SAM" id="MobiDB-lite"/>
    </source>
</evidence>
<dbReference type="CDD" id="cd13437">
    <property type="entry name" value="SPFH_alloslipin"/>
    <property type="match status" value="1"/>
</dbReference>
<dbReference type="SUPFAM" id="SSF117892">
    <property type="entry name" value="Band 7/SPFH domain"/>
    <property type="match status" value="1"/>
</dbReference>
<dbReference type="InterPro" id="IPR036013">
    <property type="entry name" value="Band_7/SPFH_dom_sf"/>
</dbReference>
<name>A0A1Y2BP54_9FUNG</name>
<reference evidence="4 5" key="1">
    <citation type="submission" date="2016-07" db="EMBL/GenBank/DDBJ databases">
        <title>Pervasive Adenine N6-methylation of Active Genes in Fungi.</title>
        <authorList>
            <consortium name="DOE Joint Genome Institute"/>
            <person name="Mondo S.J."/>
            <person name="Dannebaum R.O."/>
            <person name="Kuo R.C."/>
            <person name="Labutti K."/>
            <person name="Haridas S."/>
            <person name="Kuo A."/>
            <person name="Salamov A."/>
            <person name="Ahrendt S.R."/>
            <person name="Lipzen A."/>
            <person name="Sullivan W."/>
            <person name="Andreopoulos W.B."/>
            <person name="Clum A."/>
            <person name="Lindquist E."/>
            <person name="Daum C."/>
            <person name="Ramamoorthy G.K."/>
            <person name="Gryganskyi A."/>
            <person name="Culley D."/>
            <person name="Magnuson J.K."/>
            <person name="James T.Y."/>
            <person name="O'Malley M.A."/>
            <person name="Stajich J.E."/>
            <person name="Spatafora J.W."/>
            <person name="Visel A."/>
            <person name="Grigoriev I.V."/>
        </authorList>
    </citation>
    <scope>NUCLEOTIDE SEQUENCE [LARGE SCALE GENOMIC DNA]</scope>
    <source>
        <strain evidence="4 5">JEL800</strain>
    </source>
</reference>
<dbReference type="OrthoDB" id="2105077at2759"/>
<feature type="domain" description="Band 7" evidence="3">
    <location>
        <begin position="66"/>
        <end position="223"/>
    </location>
</feature>
<evidence type="ECO:0000256" key="1">
    <source>
        <dbReference type="ARBA" id="ARBA00008164"/>
    </source>
</evidence>
<proteinExistence type="inferred from homology"/>
<keyword evidence="5" id="KW-1185">Reference proteome</keyword>
<dbReference type="SMART" id="SM00244">
    <property type="entry name" value="PHB"/>
    <property type="match status" value="1"/>
</dbReference>
<accession>A0A1Y2BP54</accession>
<evidence type="ECO:0000313" key="4">
    <source>
        <dbReference type="EMBL" id="ORY36532.1"/>
    </source>
</evidence>